<accession>A0ACB5TLN2</accession>
<proteinExistence type="predicted"/>
<dbReference type="EMBL" id="BSXS01007896">
    <property type="protein sequence ID" value="GME90709.1"/>
    <property type="molecule type" value="Genomic_DNA"/>
</dbReference>
<organism evidence="1 2">
    <name type="scientific">Ambrosiozyma monospora</name>
    <name type="common">Yeast</name>
    <name type="synonym">Endomycopsis monosporus</name>
    <dbReference type="NCBI Taxonomy" id="43982"/>
    <lineage>
        <taxon>Eukaryota</taxon>
        <taxon>Fungi</taxon>
        <taxon>Dikarya</taxon>
        <taxon>Ascomycota</taxon>
        <taxon>Saccharomycotina</taxon>
        <taxon>Pichiomycetes</taxon>
        <taxon>Pichiales</taxon>
        <taxon>Pichiaceae</taxon>
        <taxon>Ambrosiozyma</taxon>
    </lineage>
</organism>
<keyword evidence="2" id="KW-1185">Reference proteome</keyword>
<reference evidence="1" key="1">
    <citation type="submission" date="2023-04" db="EMBL/GenBank/DDBJ databases">
        <title>Ambrosiozyma monospora NBRC 10751.</title>
        <authorList>
            <person name="Ichikawa N."/>
            <person name="Sato H."/>
            <person name="Tonouchi N."/>
        </authorList>
    </citation>
    <scope>NUCLEOTIDE SEQUENCE</scope>
    <source>
        <strain evidence="1">NBRC 10751</strain>
    </source>
</reference>
<gene>
    <name evidence="1" type="ORF">Amon02_000876100</name>
</gene>
<dbReference type="Proteomes" id="UP001165064">
    <property type="component" value="Unassembled WGS sequence"/>
</dbReference>
<protein>
    <submittedName>
        <fullName evidence="1">Unnamed protein product</fullName>
    </submittedName>
</protein>
<name>A0ACB5TLN2_AMBMO</name>
<evidence type="ECO:0000313" key="1">
    <source>
        <dbReference type="EMBL" id="GME90709.1"/>
    </source>
</evidence>
<sequence length="189" mass="21593">MAKKGSKKSKSRQPSNPATLDPRFAQVYSDPRFKGLKNKDLKIKIDDRFSKDELNIDKSVSKVDKYGRKLTKNDKKTAFDKFYEKESDSDNEKKNEGSENEEEKDDEDDESSDDDLHQEETELTTLDRARGIGMGSDMDTTDDESSDDDSDDAKAAVEDETEQDELEIEEEKPPEGDPTSTFHIPIRIW</sequence>
<evidence type="ECO:0000313" key="2">
    <source>
        <dbReference type="Proteomes" id="UP001165064"/>
    </source>
</evidence>
<comment type="caution">
    <text evidence="1">The sequence shown here is derived from an EMBL/GenBank/DDBJ whole genome shotgun (WGS) entry which is preliminary data.</text>
</comment>